<keyword evidence="2 10" id="KW-0479">Metal-binding</keyword>
<evidence type="ECO:0000256" key="9">
    <source>
        <dbReference type="ARBA" id="ARBA00038592"/>
    </source>
</evidence>
<evidence type="ECO:0000256" key="2">
    <source>
        <dbReference type="ARBA" id="ARBA00022723"/>
    </source>
</evidence>
<dbReference type="NCBIfam" id="TIGR03640">
    <property type="entry name" value="cas1_DVULG"/>
    <property type="match status" value="1"/>
</dbReference>
<keyword evidence="7 10" id="KW-0238">DNA-binding</keyword>
<dbReference type="OrthoDB" id="9803119at2"/>
<dbReference type="HAMAP" id="MF_01470">
    <property type="entry name" value="Cas1"/>
    <property type="match status" value="1"/>
</dbReference>
<feature type="binding site" evidence="10">
    <location>
        <position position="237"/>
    </location>
    <ligand>
        <name>Mn(2+)</name>
        <dbReference type="ChEBI" id="CHEBI:29035"/>
    </ligand>
</feature>
<dbReference type="EMBL" id="CP000245">
    <property type="protein sequence ID" value="AEG94587.1"/>
    <property type="molecule type" value="Genomic_DNA"/>
</dbReference>
<keyword evidence="5 10" id="KW-0460">Magnesium</keyword>
<comment type="function">
    <text evidence="10">CRISPR (clustered regularly interspaced short palindromic repeat), is an adaptive immune system that provides protection against mobile genetic elements (viruses, transposable elements and conjugative plasmids). CRISPR clusters contain spacers, sequences complementary to antecedent mobile elements, and target invading nucleic acids. CRISPR clusters are transcribed and processed into CRISPR RNA (crRNA). Acts as a dsDNA endonuclease. Involved in the integration of spacer DNA into the CRISPR cassette.</text>
</comment>
<evidence type="ECO:0000256" key="3">
    <source>
        <dbReference type="ARBA" id="ARBA00022759"/>
    </source>
</evidence>
<dbReference type="GO" id="GO:0043571">
    <property type="term" value="P:maintenance of CRISPR repeat elements"/>
    <property type="evidence" value="ECO:0007669"/>
    <property type="project" value="UniProtKB-UniRule"/>
</dbReference>
<dbReference type="CDD" id="cd09721">
    <property type="entry name" value="Cas1_I-C"/>
    <property type="match status" value="1"/>
</dbReference>
<keyword evidence="3 10" id="KW-0255">Endonuclease</keyword>
<keyword evidence="6 10" id="KW-0051">Antiviral defense</keyword>
<organism evidence="11 12">
    <name type="scientific">Ramlibacter tataouinensis (strain ATCC BAA-407 / DSM 14655 / LMG 21543 / TTB310)</name>
    <dbReference type="NCBI Taxonomy" id="365046"/>
    <lineage>
        <taxon>Bacteria</taxon>
        <taxon>Pseudomonadati</taxon>
        <taxon>Pseudomonadota</taxon>
        <taxon>Betaproteobacteria</taxon>
        <taxon>Burkholderiales</taxon>
        <taxon>Comamonadaceae</taxon>
        <taxon>Ramlibacter</taxon>
    </lineage>
</organism>
<reference evidence="11 12" key="2">
    <citation type="journal article" date="2011" name="PLoS ONE">
        <title>The Cyst-Dividing Bacterium Ramlibacter tataouinensis TTB310 Genome Reveals a Well-Stocked Toolbox for Adaptation to a Desert Environment.</title>
        <authorList>
            <person name="De Luca G."/>
            <person name="Barakat M."/>
            <person name="Ortet P."/>
            <person name="Fochesato S."/>
            <person name="Jourlin-Castelli C."/>
            <person name="Ansaldi M."/>
            <person name="Py B."/>
            <person name="Fichant G."/>
            <person name="Coutinho P.M."/>
            <person name="Voulhoux R."/>
            <person name="Bastien O."/>
            <person name="Marechal E."/>
            <person name="Henrissat B."/>
            <person name="Quentin Y."/>
            <person name="Noirot P."/>
            <person name="Filloux A."/>
            <person name="Mejean V."/>
            <person name="Dubow M.S."/>
            <person name="Barras F."/>
            <person name="Barbe V."/>
            <person name="Weissenbach J."/>
            <person name="Mihalcescu I."/>
            <person name="Vermeglio A."/>
            <person name="Achouak W."/>
            <person name="Heulin T."/>
        </authorList>
    </citation>
    <scope>NUCLEOTIDE SEQUENCE [LARGE SCALE GENOMIC DNA]</scope>
    <source>
        <strain evidence="12">ATCC BAA-407 / DSM 14655 / LMG 21543 / TTB310</strain>
    </source>
</reference>
<evidence type="ECO:0000313" key="12">
    <source>
        <dbReference type="Proteomes" id="UP000008385"/>
    </source>
</evidence>
<dbReference type="AlphaFoldDB" id="F5Y038"/>
<evidence type="ECO:0000256" key="8">
    <source>
        <dbReference type="ARBA" id="ARBA00023211"/>
    </source>
</evidence>
<gene>
    <name evidence="10" type="primary">cas1</name>
    <name evidence="11" type="ordered locus">Rta_34740</name>
</gene>
<feature type="binding site" evidence="10">
    <location>
        <position position="169"/>
    </location>
    <ligand>
        <name>Mn(2+)</name>
        <dbReference type="ChEBI" id="CHEBI:29035"/>
    </ligand>
</feature>
<reference evidence="12" key="1">
    <citation type="submission" date="2006-01" db="EMBL/GenBank/DDBJ databases">
        <title>Genome of the cyst-dividing bacterium Ramlibacter tataouinensis.</title>
        <authorList>
            <person name="Barakat M."/>
            <person name="Ortet P."/>
            <person name="De Luca G."/>
            <person name="Jourlin-Castelli C."/>
            <person name="Ansaldi M."/>
            <person name="Py B."/>
            <person name="Fichant G."/>
            <person name="Coutinho P."/>
            <person name="Voulhoux R."/>
            <person name="Bastien O."/>
            <person name="Roy S."/>
            <person name="Marechal E."/>
            <person name="Henrissat B."/>
            <person name="Quentin Y."/>
            <person name="Noirot P."/>
            <person name="Filloux A."/>
            <person name="Mejean V."/>
            <person name="DuBow M."/>
            <person name="Barras F."/>
            <person name="Heulin T."/>
        </authorList>
    </citation>
    <scope>NUCLEOTIDE SEQUENCE [LARGE SCALE GENOMIC DNA]</scope>
    <source>
        <strain evidence="12">ATCC BAA-407 / DSM 14655 / LMG 21543 / TTB310</strain>
    </source>
</reference>
<evidence type="ECO:0000256" key="4">
    <source>
        <dbReference type="ARBA" id="ARBA00022801"/>
    </source>
</evidence>
<evidence type="ECO:0000256" key="7">
    <source>
        <dbReference type="ARBA" id="ARBA00023125"/>
    </source>
</evidence>
<dbReference type="GO" id="GO:0004520">
    <property type="term" value="F:DNA endonuclease activity"/>
    <property type="evidence" value="ECO:0007669"/>
    <property type="project" value="InterPro"/>
</dbReference>
<dbReference type="EC" id="3.1.-.-" evidence="10"/>
<keyword evidence="1 10" id="KW-0540">Nuclease</keyword>
<dbReference type="PATRIC" id="fig|365046.3.peg.3553"/>
<dbReference type="InterPro" id="IPR002729">
    <property type="entry name" value="CRISPR-assoc_Cas1"/>
</dbReference>
<dbReference type="HOGENOM" id="CLU_052779_1_0_4"/>
<evidence type="ECO:0000256" key="1">
    <source>
        <dbReference type="ARBA" id="ARBA00022722"/>
    </source>
</evidence>
<evidence type="ECO:0000256" key="6">
    <source>
        <dbReference type="ARBA" id="ARBA00023118"/>
    </source>
</evidence>
<protein>
    <recommendedName>
        <fullName evidence="10">CRISPR-associated endonuclease Cas1</fullName>
        <ecNumber evidence="10">3.1.-.-</ecNumber>
    </recommendedName>
</protein>
<dbReference type="GO" id="GO:0046872">
    <property type="term" value="F:metal ion binding"/>
    <property type="evidence" value="ECO:0007669"/>
    <property type="project" value="UniProtKB-UniRule"/>
</dbReference>
<dbReference type="NCBIfam" id="TIGR00287">
    <property type="entry name" value="cas1"/>
    <property type="match status" value="1"/>
</dbReference>
<dbReference type="RefSeq" id="WP_013902818.1">
    <property type="nucleotide sequence ID" value="NC_015677.1"/>
</dbReference>
<comment type="similarity">
    <text evidence="10">Belongs to the CRISPR-associated endonuclease Cas1 family.</text>
</comment>
<sequence length="346" mass="39093">MRRQLNTLYVTTDGAWLRKDGENIVMDVEGETRARLPMHMLQGLVCYGRVMASPALLGHCAEHGITVSFLTPNGRFLARMEGPVSGNVLLRRQQYRCTDDPVQCAAVVQHLLAGKFFNQRAVIGRALRDHSEKLAPEDDAALTHAYQRLSRIGDKVLGELSLDVLRGLEGEAAQAYFGVFDHLIRVDNPVLRFKGRSRRPPLDAVNALLSFLYTLVTHDCRSALETAGLDPAVGFLHRDRPGRPSLALDLLEEFRPLMADRLALSLINRRQLSERDFKVMDSGAVLLKEDSRKNVLVAYQERKREELRHAFIEEKVEIGLIPFIQAQLLARHLRGDLDAYPPFLWK</sequence>
<dbReference type="GO" id="GO:0051607">
    <property type="term" value="P:defense response to virus"/>
    <property type="evidence" value="ECO:0007669"/>
    <property type="project" value="UniProtKB-UniRule"/>
</dbReference>
<dbReference type="eggNOG" id="COG1518">
    <property type="taxonomic scope" value="Bacteria"/>
</dbReference>
<dbReference type="InterPro" id="IPR042206">
    <property type="entry name" value="CRISPR-assoc_Cas1_C"/>
</dbReference>
<dbReference type="KEGG" id="rta:Rta_34740"/>
<dbReference type="InterPro" id="IPR050646">
    <property type="entry name" value="Cas1"/>
</dbReference>
<keyword evidence="4 10" id="KW-0378">Hydrolase</keyword>
<dbReference type="Gene3D" id="3.100.10.20">
    <property type="entry name" value="CRISPR-associated endonuclease Cas1, N-terminal domain"/>
    <property type="match status" value="1"/>
</dbReference>
<dbReference type="GO" id="GO:0003677">
    <property type="term" value="F:DNA binding"/>
    <property type="evidence" value="ECO:0007669"/>
    <property type="project" value="UniProtKB-KW"/>
</dbReference>
<dbReference type="Proteomes" id="UP000008385">
    <property type="component" value="Chromosome"/>
</dbReference>
<dbReference type="InterPro" id="IPR042211">
    <property type="entry name" value="CRISPR-assoc_Cas1_N"/>
</dbReference>
<dbReference type="PANTHER" id="PTHR34353">
    <property type="entry name" value="CRISPR-ASSOCIATED ENDONUCLEASE CAS1 1"/>
    <property type="match status" value="1"/>
</dbReference>
<dbReference type="Gene3D" id="1.20.120.920">
    <property type="entry name" value="CRISPR-associated endonuclease Cas1, C-terminal domain"/>
    <property type="match status" value="1"/>
</dbReference>
<name>F5Y038_RAMTT</name>
<keyword evidence="8 10" id="KW-0464">Manganese</keyword>
<feature type="binding site" evidence="10">
    <location>
        <position position="252"/>
    </location>
    <ligand>
        <name>Mn(2+)</name>
        <dbReference type="ChEBI" id="CHEBI:29035"/>
    </ligand>
</feature>
<evidence type="ECO:0000256" key="5">
    <source>
        <dbReference type="ARBA" id="ARBA00022842"/>
    </source>
</evidence>
<evidence type="ECO:0000313" key="11">
    <source>
        <dbReference type="EMBL" id="AEG94587.1"/>
    </source>
</evidence>
<dbReference type="STRING" id="365046.Rta_34740"/>
<dbReference type="GO" id="GO:0016787">
    <property type="term" value="F:hydrolase activity"/>
    <property type="evidence" value="ECO:0007669"/>
    <property type="project" value="UniProtKB-KW"/>
</dbReference>
<evidence type="ECO:0000256" key="10">
    <source>
        <dbReference type="HAMAP-Rule" id="MF_01470"/>
    </source>
</evidence>
<accession>F5Y038</accession>
<dbReference type="PANTHER" id="PTHR34353:SF2">
    <property type="entry name" value="CRISPR-ASSOCIATED ENDONUCLEASE CAS1 1"/>
    <property type="match status" value="1"/>
</dbReference>
<comment type="cofactor">
    <cofactor evidence="10">
        <name>Mg(2+)</name>
        <dbReference type="ChEBI" id="CHEBI:18420"/>
    </cofactor>
    <cofactor evidence="10">
        <name>Mn(2+)</name>
        <dbReference type="ChEBI" id="CHEBI:29035"/>
    </cofactor>
</comment>
<proteinExistence type="inferred from homology"/>
<dbReference type="InterPro" id="IPR019856">
    <property type="entry name" value="CRISPR-assoc_Cas1_DVULG"/>
</dbReference>
<comment type="subunit">
    <text evidence="9 10">Homodimer, forms a heterotetramer with a Cas2 homodimer.</text>
</comment>
<keyword evidence="12" id="KW-1185">Reference proteome</keyword>
<dbReference type="Pfam" id="PF01867">
    <property type="entry name" value="Cas_Cas1"/>
    <property type="match status" value="1"/>
</dbReference>